<name>A0A420HAS1_9PEZI</name>
<dbReference type="Proteomes" id="UP000283383">
    <property type="component" value="Unassembled WGS sequence"/>
</dbReference>
<dbReference type="EMBL" id="MCBQ01020874">
    <property type="protein sequence ID" value="RKF54511.1"/>
    <property type="molecule type" value="Genomic_DNA"/>
</dbReference>
<evidence type="ECO:0000313" key="1">
    <source>
        <dbReference type="EMBL" id="RKF54511.1"/>
    </source>
</evidence>
<comment type="caution">
    <text evidence="1">The sequence shown here is derived from an EMBL/GenBank/DDBJ whole genome shotgun (WGS) entry which is preliminary data.</text>
</comment>
<protein>
    <recommendedName>
        <fullName evidence="3">Integrase and RNaseH domain-containing protein</fullName>
    </recommendedName>
</protein>
<keyword evidence="2" id="KW-1185">Reference proteome</keyword>
<sequence length="205" mass="23352">MLKDEALDFYNNFMNGESQESLTEICKAFKEKFEGPEYHKKNYDKSISECLQILTRQLAQMQHGLDKNLRNDDFIHNKIVTACENQIAFNNVCERPAVTLNGLISDLRSAAEFHDRTNKKASANQTLFTDQVEGKPPDNNQEEQVEGGDTLFIDDFSHSDSEYNHISHVFVTETFGEIDGVEMETLTVTAIQATQENMAPTYLKE</sequence>
<organism evidence="1 2">
    <name type="scientific">Golovinomyces cichoracearum</name>
    <dbReference type="NCBI Taxonomy" id="62708"/>
    <lineage>
        <taxon>Eukaryota</taxon>
        <taxon>Fungi</taxon>
        <taxon>Dikarya</taxon>
        <taxon>Ascomycota</taxon>
        <taxon>Pezizomycotina</taxon>
        <taxon>Leotiomycetes</taxon>
        <taxon>Erysiphales</taxon>
        <taxon>Erysiphaceae</taxon>
        <taxon>Golovinomyces</taxon>
    </lineage>
</organism>
<accession>A0A420HAS1</accession>
<proteinExistence type="predicted"/>
<reference evidence="1 2" key="1">
    <citation type="journal article" date="2018" name="BMC Genomics">
        <title>Comparative genome analyses reveal sequence features reflecting distinct modes of host-adaptation between dicot and monocot powdery mildew.</title>
        <authorList>
            <person name="Wu Y."/>
            <person name="Ma X."/>
            <person name="Pan Z."/>
            <person name="Kale S.D."/>
            <person name="Song Y."/>
            <person name="King H."/>
            <person name="Zhang Q."/>
            <person name="Presley C."/>
            <person name="Deng X."/>
            <person name="Wei C.I."/>
            <person name="Xiao S."/>
        </authorList>
    </citation>
    <scope>NUCLEOTIDE SEQUENCE [LARGE SCALE GENOMIC DNA]</scope>
    <source>
        <strain evidence="1">UMSG3</strain>
    </source>
</reference>
<gene>
    <name evidence="1" type="ORF">GcM3_208039</name>
</gene>
<dbReference type="AlphaFoldDB" id="A0A420HAS1"/>
<evidence type="ECO:0008006" key="3">
    <source>
        <dbReference type="Google" id="ProtNLM"/>
    </source>
</evidence>
<evidence type="ECO:0000313" key="2">
    <source>
        <dbReference type="Proteomes" id="UP000283383"/>
    </source>
</evidence>